<dbReference type="AlphaFoldDB" id="A0A401GSX6"/>
<dbReference type="GeneID" id="38782268"/>
<organism evidence="6 7">
    <name type="scientific">Sparassis crispa</name>
    <dbReference type="NCBI Taxonomy" id="139825"/>
    <lineage>
        <taxon>Eukaryota</taxon>
        <taxon>Fungi</taxon>
        <taxon>Dikarya</taxon>
        <taxon>Basidiomycota</taxon>
        <taxon>Agaricomycotina</taxon>
        <taxon>Agaricomycetes</taxon>
        <taxon>Polyporales</taxon>
        <taxon>Sparassidaceae</taxon>
        <taxon>Sparassis</taxon>
    </lineage>
</organism>
<evidence type="ECO:0000256" key="1">
    <source>
        <dbReference type="ARBA" id="ARBA00006442"/>
    </source>
</evidence>
<evidence type="ECO:0000256" key="3">
    <source>
        <dbReference type="ARBA" id="ARBA00022827"/>
    </source>
</evidence>
<evidence type="ECO:0000259" key="5">
    <source>
        <dbReference type="Pfam" id="PF07992"/>
    </source>
</evidence>
<dbReference type="GO" id="GO:0005737">
    <property type="term" value="C:cytoplasm"/>
    <property type="evidence" value="ECO:0007669"/>
    <property type="project" value="TreeGrafter"/>
</dbReference>
<dbReference type="InterPro" id="IPR036188">
    <property type="entry name" value="FAD/NAD-bd_sf"/>
</dbReference>
<dbReference type="EMBL" id="BFAD01000007">
    <property type="protein sequence ID" value="GBE85351.1"/>
    <property type="molecule type" value="Genomic_DNA"/>
</dbReference>
<dbReference type="STRING" id="139825.A0A401GSX6"/>
<dbReference type="Gene3D" id="3.50.50.100">
    <property type="match status" value="1"/>
</dbReference>
<evidence type="ECO:0000256" key="2">
    <source>
        <dbReference type="ARBA" id="ARBA00022630"/>
    </source>
</evidence>
<protein>
    <submittedName>
        <fullName evidence="6">FAD/NAD(P)-binding domain-containing protein</fullName>
    </submittedName>
</protein>
<keyword evidence="7" id="KW-1185">Reference proteome</keyword>
<feature type="domain" description="FAD/NAD(P)-binding" evidence="5">
    <location>
        <begin position="10"/>
        <end position="295"/>
    </location>
</feature>
<evidence type="ECO:0000256" key="4">
    <source>
        <dbReference type="ARBA" id="ARBA00023002"/>
    </source>
</evidence>
<dbReference type="PRINTS" id="PR00469">
    <property type="entry name" value="PNDRDTASEII"/>
</dbReference>
<reference evidence="6 7" key="1">
    <citation type="journal article" date="2018" name="Sci. Rep.">
        <title>Genome sequence of the cauliflower mushroom Sparassis crispa (Hanabiratake) and its association with beneficial usage.</title>
        <authorList>
            <person name="Kiyama R."/>
            <person name="Furutani Y."/>
            <person name="Kawaguchi K."/>
            <person name="Nakanishi T."/>
        </authorList>
    </citation>
    <scope>NUCLEOTIDE SEQUENCE [LARGE SCALE GENOMIC DNA]</scope>
</reference>
<sequence length="379" mass="40753">MSKKNDTQKNVVIVGGGFIGSAAARELSQKLDPARYKLILINKRPYYVHLIAGARVTVADEPGLDDRSLIPYDKLFVNGNGSFLRGNVTAIEESAPGKGGVVVLDDGERVPYAALLLASGSSWSGAINFPESDDEVREHIAEWRKKYAAAHDIFLVGGGAVGIETAGEIKDAFPNKKVTIVQSGSMLLNSTYPDKFRKNIERRVRQRGVNIIFNEFVDEFPAPGAVGVRTRSGKEFLTADLVVPTFGARPNAGFVASLGSDVLTDAGFVKIKPTLEVVGHPGVFAAGDIMDWKEQKQAGKAPAHIGVAVPNLLSFLAGQPQNKAYKGSIEMVVIPIGKYHGAGYFDVLWGISVGNWVTSILKGRELFVGKARTDRGYPA</sequence>
<dbReference type="OrthoDB" id="202203at2759"/>
<dbReference type="PRINTS" id="PR00368">
    <property type="entry name" value="FADPNR"/>
</dbReference>
<evidence type="ECO:0000313" key="7">
    <source>
        <dbReference type="Proteomes" id="UP000287166"/>
    </source>
</evidence>
<dbReference type="PANTHER" id="PTHR43735:SF3">
    <property type="entry name" value="FERROPTOSIS SUPPRESSOR PROTEIN 1"/>
    <property type="match status" value="1"/>
</dbReference>
<accession>A0A401GSX6</accession>
<evidence type="ECO:0000313" key="6">
    <source>
        <dbReference type="EMBL" id="GBE85351.1"/>
    </source>
</evidence>
<dbReference type="GO" id="GO:0004174">
    <property type="term" value="F:electron-transferring-flavoprotein dehydrogenase activity"/>
    <property type="evidence" value="ECO:0007669"/>
    <property type="project" value="TreeGrafter"/>
</dbReference>
<gene>
    <name evidence="6" type="ORF">SCP_0705380</name>
</gene>
<dbReference type="Pfam" id="PF07992">
    <property type="entry name" value="Pyr_redox_2"/>
    <property type="match status" value="1"/>
</dbReference>
<keyword evidence="3" id="KW-0274">FAD</keyword>
<dbReference type="GO" id="GO:0050660">
    <property type="term" value="F:flavin adenine dinucleotide binding"/>
    <property type="evidence" value="ECO:0007669"/>
    <property type="project" value="TreeGrafter"/>
</dbReference>
<dbReference type="SUPFAM" id="SSF51905">
    <property type="entry name" value="FAD/NAD(P)-binding domain"/>
    <property type="match status" value="1"/>
</dbReference>
<dbReference type="PANTHER" id="PTHR43735">
    <property type="entry name" value="APOPTOSIS-INDUCING FACTOR 1"/>
    <property type="match status" value="1"/>
</dbReference>
<comment type="similarity">
    <text evidence="1">Belongs to the FAD-dependent oxidoreductase family.</text>
</comment>
<name>A0A401GSX6_9APHY</name>
<comment type="caution">
    <text evidence="6">The sequence shown here is derived from an EMBL/GenBank/DDBJ whole genome shotgun (WGS) entry which is preliminary data.</text>
</comment>
<dbReference type="Proteomes" id="UP000287166">
    <property type="component" value="Unassembled WGS sequence"/>
</dbReference>
<dbReference type="InParanoid" id="A0A401GSX6"/>
<keyword evidence="4" id="KW-0560">Oxidoreductase</keyword>
<dbReference type="InterPro" id="IPR023753">
    <property type="entry name" value="FAD/NAD-binding_dom"/>
</dbReference>
<proteinExistence type="inferred from homology"/>
<keyword evidence="2" id="KW-0285">Flavoprotein</keyword>
<dbReference type="RefSeq" id="XP_027616264.1">
    <property type="nucleotide sequence ID" value="XM_027760463.1"/>
</dbReference>